<dbReference type="STRING" id="1182544.W9X0Z7"/>
<reference evidence="6 7" key="1">
    <citation type="submission" date="2013-03" db="EMBL/GenBank/DDBJ databases">
        <title>The Genome Sequence of Cladophialophora yegresii CBS 114405.</title>
        <authorList>
            <consortium name="The Broad Institute Genomics Platform"/>
            <person name="Cuomo C."/>
            <person name="de Hoog S."/>
            <person name="Gorbushina A."/>
            <person name="Walker B."/>
            <person name="Young S.K."/>
            <person name="Zeng Q."/>
            <person name="Gargeya S."/>
            <person name="Fitzgerald M."/>
            <person name="Haas B."/>
            <person name="Abouelleil A."/>
            <person name="Allen A.W."/>
            <person name="Alvarado L."/>
            <person name="Arachchi H.M."/>
            <person name="Berlin A.M."/>
            <person name="Chapman S.B."/>
            <person name="Gainer-Dewar J."/>
            <person name="Goldberg J."/>
            <person name="Griggs A."/>
            <person name="Gujja S."/>
            <person name="Hansen M."/>
            <person name="Howarth C."/>
            <person name="Imamovic A."/>
            <person name="Ireland A."/>
            <person name="Larimer J."/>
            <person name="McCowan C."/>
            <person name="Murphy C."/>
            <person name="Pearson M."/>
            <person name="Poon T.W."/>
            <person name="Priest M."/>
            <person name="Roberts A."/>
            <person name="Saif S."/>
            <person name="Shea T."/>
            <person name="Sisk P."/>
            <person name="Sykes S."/>
            <person name="Wortman J."/>
            <person name="Nusbaum C."/>
            <person name="Birren B."/>
        </authorList>
    </citation>
    <scope>NUCLEOTIDE SEQUENCE [LARGE SCALE GENOMIC DNA]</scope>
    <source>
        <strain evidence="6 7">CBS 114405</strain>
    </source>
</reference>
<proteinExistence type="inferred from homology"/>
<organism evidence="6 7">
    <name type="scientific">Cladophialophora yegresii CBS 114405</name>
    <dbReference type="NCBI Taxonomy" id="1182544"/>
    <lineage>
        <taxon>Eukaryota</taxon>
        <taxon>Fungi</taxon>
        <taxon>Dikarya</taxon>
        <taxon>Ascomycota</taxon>
        <taxon>Pezizomycotina</taxon>
        <taxon>Eurotiomycetes</taxon>
        <taxon>Chaetothyriomycetidae</taxon>
        <taxon>Chaetothyriales</taxon>
        <taxon>Herpotrichiellaceae</taxon>
        <taxon>Cladophialophora</taxon>
    </lineage>
</organism>
<evidence type="ECO:0000256" key="1">
    <source>
        <dbReference type="ARBA" id="ARBA00005495"/>
    </source>
</evidence>
<keyword evidence="4" id="KW-0456">Lyase</keyword>
<dbReference type="PANTHER" id="PTHR33337:SF33">
    <property type="entry name" value="CENP-V_GFA DOMAIN-CONTAINING PROTEIN"/>
    <property type="match status" value="1"/>
</dbReference>
<gene>
    <name evidence="6" type="ORF">A1O7_00510</name>
</gene>
<dbReference type="PANTHER" id="PTHR33337">
    <property type="entry name" value="GFA DOMAIN-CONTAINING PROTEIN"/>
    <property type="match status" value="1"/>
</dbReference>
<sequence length="173" mass="19416">MAPQGVAYPIEGGCVCGGVRYSMTTEPMIVHCCHCRWCQRETGASFALHAMIETERLKLLKGEPEWTTVPSASGAGQRMARCPTCKTAVWSVYNAGEIRARVKDSIRIVDVGTLDNPDSWPPNAHVWISDKQPWIILSDKSPAFQDDQYVREEVWSKESLERRRKAGAFSEDE</sequence>
<dbReference type="PROSITE" id="PS51891">
    <property type="entry name" value="CENP_V_GFA"/>
    <property type="match status" value="1"/>
</dbReference>
<name>W9X0Z7_9EURO</name>
<protein>
    <recommendedName>
        <fullName evidence="5">CENP-V/GFA domain-containing protein</fullName>
    </recommendedName>
</protein>
<dbReference type="SUPFAM" id="SSF51316">
    <property type="entry name" value="Mss4-like"/>
    <property type="match status" value="1"/>
</dbReference>
<dbReference type="InterPro" id="IPR006913">
    <property type="entry name" value="CENP-V/GFA"/>
</dbReference>
<evidence type="ECO:0000256" key="3">
    <source>
        <dbReference type="ARBA" id="ARBA00022833"/>
    </source>
</evidence>
<evidence type="ECO:0000313" key="7">
    <source>
        <dbReference type="Proteomes" id="UP000019473"/>
    </source>
</evidence>
<comment type="similarity">
    <text evidence="1">Belongs to the Gfa family.</text>
</comment>
<dbReference type="eggNOG" id="ENOG502SV9S">
    <property type="taxonomic scope" value="Eukaryota"/>
</dbReference>
<keyword evidence="3" id="KW-0862">Zinc</keyword>
<dbReference type="OrthoDB" id="406544at2759"/>
<dbReference type="InterPro" id="IPR011057">
    <property type="entry name" value="Mss4-like_sf"/>
</dbReference>
<keyword evidence="7" id="KW-1185">Reference proteome</keyword>
<feature type="domain" description="CENP-V/GFA" evidence="5">
    <location>
        <begin position="10"/>
        <end position="121"/>
    </location>
</feature>
<accession>W9X0Z7</accession>
<evidence type="ECO:0000256" key="4">
    <source>
        <dbReference type="ARBA" id="ARBA00023239"/>
    </source>
</evidence>
<dbReference type="GO" id="GO:0046872">
    <property type="term" value="F:metal ion binding"/>
    <property type="evidence" value="ECO:0007669"/>
    <property type="project" value="UniProtKB-KW"/>
</dbReference>
<keyword evidence="2" id="KW-0479">Metal-binding</keyword>
<dbReference type="EMBL" id="AMGW01000001">
    <property type="protein sequence ID" value="EXJ64174.1"/>
    <property type="molecule type" value="Genomic_DNA"/>
</dbReference>
<dbReference type="RefSeq" id="XP_007752741.1">
    <property type="nucleotide sequence ID" value="XM_007754551.1"/>
</dbReference>
<dbReference type="Gene3D" id="3.90.1590.10">
    <property type="entry name" value="glutathione-dependent formaldehyde- activating enzyme (gfa)"/>
    <property type="match status" value="1"/>
</dbReference>
<dbReference type="GeneID" id="19175126"/>
<dbReference type="HOGENOM" id="CLU_055491_6_1_1"/>
<evidence type="ECO:0000259" key="5">
    <source>
        <dbReference type="PROSITE" id="PS51891"/>
    </source>
</evidence>
<dbReference type="AlphaFoldDB" id="W9X0Z7"/>
<dbReference type="VEuPathDB" id="FungiDB:A1O7_00510"/>
<dbReference type="Pfam" id="PF04828">
    <property type="entry name" value="GFA"/>
    <property type="match status" value="1"/>
</dbReference>
<dbReference type="Proteomes" id="UP000019473">
    <property type="component" value="Unassembled WGS sequence"/>
</dbReference>
<comment type="caution">
    <text evidence="6">The sequence shown here is derived from an EMBL/GenBank/DDBJ whole genome shotgun (WGS) entry which is preliminary data.</text>
</comment>
<evidence type="ECO:0000256" key="2">
    <source>
        <dbReference type="ARBA" id="ARBA00022723"/>
    </source>
</evidence>
<evidence type="ECO:0000313" key="6">
    <source>
        <dbReference type="EMBL" id="EXJ64174.1"/>
    </source>
</evidence>
<dbReference type="GO" id="GO:0016846">
    <property type="term" value="F:carbon-sulfur lyase activity"/>
    <property type="evidence" value="ECO:0007669"/>
    <property type="project" value="InterPro"/>
</dbReference>